<evidence type="ECO:0000313" key="3">
    <source>
        <dbReference type="Proteomes" id="UP000304148"/>
    </source>
</evidence>
<dbReference type="RefSeq" id="WP_138185418.1">
    <property type="nucleotide sequence ID" value="NZ_LS992241.1"/>
</dbReference>
<dbReference type="AlphaFoldDB" id="A0A383R861"/>
<evidence type="ECO:0000313" key="2">
    <source>
        <dbReference type="EMBL" id="SYX83295.1"/>
    </source>
</evidence>
<organism evidence="2 3">
    <name type="scientific">Paenibacillus alvei</name>
    <name type="common">Bacillus alvei</name>
    <dbReference type="NCBI Taxonomy" id="44250"/>
    <lineage>
        <taxon>Bacteria</taxon>
        <taxon>Bacillati</taxon>
        <taxon>Bacillota</taxon>
        <taxon>Bacilli</taxon>
        <taxon>Bacillales</taxon>
        <taxon>Paenibacillaceae</taxon>
        <taxon>Paenibacillus</taxon>
    </lineage>
</organism>
<evidence type="ECO:0000259" key="1">
    <source>
        <dbReference type="Pfam" id="PF06889"/>
    </source>
</evidence>
<reference evidence="3" key="1">
    <citation type="submission" date="2018-08" db="EMBL/GenBank/DDBJ databases">
        <authorList>
            <person name="Chevrot R."/>
        </authorList>
    </citation>
    <scope>NUCLEOTIDE SEQUENCE [LARGE SCALE GENOMIC DNA]</scope>
</reference>
<dbReference type="EMBL" id="LS992241">
    <property type="protein sequence ID" value="SYX83295.1"/>
    <property type="molecule type" value="Genomic_DNA"/>
</dbReference>
<dbReference type="InterPro" id="IPR009677">
    <property type="entry name" value="DUF1266"/>
</dbReference>
<protein>
    <recommendedName>
        <fullName evidence="1">DUF1266 domain-containing protein</fullName>
    </recommendedName>
</protein>
<name>A0A383R861_PAEAL</name>
<feature type="domain" description="DUF1266" evidence="1">
    <location>
        <begin position="56"/>
        <end position="207"/>
    </location>
</feature>
<accession>A0A383R861</accession>
<proteinExistence type="predicted"/>
<sequence>MPSEYNNQQRKQLELYFRCLSSVCTDSVMGYHYIPFGFPFTDRILRRGSMKKAFAAWGVTDKESLLSRVQWLLEDGLREEYKKLHTSLAARNEVSRKRYVESSVDHPDHAKVVIVNAFLHQLPSGEIAAFGGAWAIFMCNMGLTYGYLTKDEAWGLKIKAARHLQQYYNSWEDYLTAFVAGNSYSDSDSEMKMQAHITSIASMLLGSSTLAMDKAQWGLA</sequence>
<dbReference type="Pfam" id="PF06889">
    <property type="entry name" value="DUF1266"/>
    <property type="match status" value="1"/>
</dbReference>
<gene>
    <name evidence="2" type="ORF">PBLR_11717</name>
</gene>
<dbReference type="Proteomes" id="UP000304148">
    <property type="component" value="Chromosome"/>
</dbReference>